<evidence type="ECO:0000256" key="2">
    <source>
        <dbReference type="ARBA" id="ARBA00008806"/>
    </source>
</evidence>
<evidence type="ECO:0000313" key="12">
    <source>
        <dbReference type="Proteomes" id="UP000260640"/>
    </source>
</evidence>
<keyword evidence="5 8" id="KW-1133">Transmembrane helix</keyword>
<protein>
    <submittedName>
        <fullName evidence="10">Conjugal transfer protein TraG</fullName>
    </submittedName>
</protein>
<dbReference type="GO" id="GO:0005886">
    <property type="term" value="C:plasma membrane"/>
    <property type="evidence" value="ECO:0007669"/>
    <property type="project" value="UniProtKB-SubCell"/>
</dbReference>
<feature type="transmembrane region" description="Helical" evidence="8">
    <location>
        <begin position="313"/>
        <end position="329"/>
    </location>
</feature>
<keyword evidence="6 8" id="KW-0472">Membrane</keyword>
<dbReference type="InterPro" id="IPR027417">
    <property type="entry name" value="P-loop_NTPase"/>
</dbReference>
<feature type="transmembrane region" description="Helical" evidence="8">
    <location>
        <begin position="20"/>
        <end position="39"/>
    </location>
</feature>
<evidence type="ECO:0000256" key="3">
    <source>
        <dbReference type="ARBA" id="ARBA00022475"/>
    </source>
</evidence>
<dbReference type="EMBL" id="QSPP01000024">
    <property type="protein sequence ID" value="RGJ87875.1"/>
    <property type="molecule type" value="Genomic_DNA"/>
</dbReference>
<comment type="subcellular location">
    <subcellularLocation>
        <location evidence="1">Cell membrane</location>
        <topology evidence="1">Multi-pass membrane protein</topology>
    </subcellularLocation>
</comment>
<name>A0A3E4JMH8_PHOVU</name>
<evidence type="ECO:0000313" key="10">
    <source>
        <dbReference type="EMBL" id="RGJ87875.1"/>
    </source>
</evidence>
<evidence type="ECO:0000256" key="8">
    <source>
        <dbReference type="SAM" id="Phobius"/>
    </source>
</evidence>
<evidence type="ECO:0000256" key="5">
    <source>
        <dbReference type="ARBA" id="ARBA00022989"/>
    </source>
</evidence>
<dbReference type="PANTHER" id="PTHR37937:SF1">
    <property type="entry name" value="CONJUGATIVE TRANSFER: DNA TRANSPORT"/>
    <property type="match status" value="1"/>
</dbReference>
<dbReference type="CDD" id="cd01127">
    <property type="entry name" value="TrwB_TraG_TraD_VirD4"/>
    <property type="match status" value="1"/>
</dbReference>
<evidence type="ECO:0000259" key="9">
    <source>
        <dbReference type="Pfam" id="PF14293"/>
    </source>
</evidence>
<feature type="transmembrane region" description="Helical" evidence="8">
    <location>
        <begin position="125"/>
        <end position="144"/>
    </location>
</feature>
<dbReference type="Proteomes" id="UP000260640">
    <property type="component" value="Unassembled WGS sequence"/>
</dbReference>
<evidence type="ECO:0000256" key="1">
    <source>
        <dbReference type="ARBA" id="ARBA00004651"/>
    </source>
</evidence>
<keyword evidence="4 8" id="KW-0812">Transmembrane</keyword>
<sequence>MQQEDDLRALSKIMEFGRAVSIFLLVVHVYVYCYPSITAWHLSLEVIDRILVNFNDTTGIFNCILWSKLLAVLLLAVSCLGTHGVKGEKITWPKIYAALVAGCALFFLNWWLLELPLPHMANTAFYIFTLTAGYLALLMSGLWMSRLYRHNLMEDVFNMENESFMQETRLMENEYSVNLPTRFYYKKRWNNGFVNIVNIFRACMVIGTPGSGKSYAIVNSYIRQLIAKGFAIYIYDYKFDDLSTIAYNSLLKNMDKYEVKPRFYVINFDDPRRSHRCNPINPEFMTDISDAYEASYTIMLNLNRTWIEKQGDFFVESPIILLAAIIWYLKIYKNGIYCTFPHAVELLNKPYSDLFTILTSYPELENYLSPFMDAWKGNAQDQLQGQIASAKIPLTRMISPQLYWVMTGNDFSLDINNPKEPKLLCVGNNPDRQNIYSAALGLYNSRIVKLINKKKQLKCAVIIDELPTIYFRGLDNLIATARSNKVGVLLGFQDFSQLTRDYGEKESKVIQNTVGNIFSGQVVGETAKTLSERFGKVLQQRQSVSINRQDVSTSINTQLDSLIPASKIANLSQGTFVGAVADNFDERIEQKIFHAEIVVDHTKISAEEKAYQKIPVINDFKDRNGNDIMMQQIQRNYDQIKADAQAIINEEMRRIKNDPELRKRLGLEDEKGKKPDKS</sequence>
<evidence type="ECO:0000256" key="6">
    <source>
        <dbReference type="ARBA" id="ARBA00023136"/>
    </source>
</evidence>
<dbReference type="PANTHER" id="PTHR37937">
    <property type="entry name" value="CONJUGATIVE TRANSFER: DNA TRANSPORT"/>
    <property type="match status" value="1"/>
</dbReference>
<organism evidence="10 12">
    <name type="scientific">Phocaeicola vulgatus</name>
    <name type="common">Bacteroides vulgatus</name>
    <dbReference type="NCBI Taxonomy" id="821"/>
    <lineage>
        <taxon>Bacteria</taxon>
        <taxon>Pseudomonadati</taxon>
        <taxon>Bacteroidota</taxon>
        <taxon>Bacteroidia</taxon>
        <taxon>Bacteroidales</taxon>
        <taxon>Bacteroidaceae</taxon>
        <taxon>Phocaeicola</taxon>
    </lineage>
</organism>
<dbReference type="AlphaFoldDB" id="A0A3E4JMH8"/>
<feature type="region of interest" description="Disordered" evidence="7">
    <location>
        <begin position="658"/>
        <end position="678"/>
    </location>
</feature>
<dbReference type="InterPro" id="IPR051539">
    <property type="entry name" value="T4SS-coupling_protein"/>
</dbReference>
<evidence type="ECO:0000256" key="4">
    <source>
        <dbReference type="ARBA" id="ARBA00022692"/>
    </source>
</evidence>
<feature type="transmembrane region" description="Helical" evidence="8">
    <location>
        <begin position="95"/>
        <end position="113"/>
    </location>
</feature>
<dbReference type="InterPro" id="IPR025988">
    <property type="entry name" value="YWFCY_dom"/>
</dbReference>
<dbReference type="RefSeq" id="WP_117699841.1">
    <property type="nucleotide sequence ID" value="NZ_JADPEF010000028.1"/>
</dbReference>
<evidence type="ECO:0000313" key="13">
    <source>
        <dbReference type="Proteomes" id="UP000283429"/>
    </source>
</evidence>
<dbReference type="InterPro" id="IPR003688">
    <property type="entry name" value="TraG/VirD4"/>
</dbReference>
<evidence type="ECO:0000256" key="7">
    <source>
        <dbReference type="SAM" id="MobiDB-lite"/>
    </source>
</evidence>
<dbReference type="Pfam" id="PF14293">
    <property type="entry name" value="YWFCY"/>
    <property type="match status" value="1"/>
</dbReference>
<comment type="similarity">
    <text evidence="2">Belongs to the VirD4/TraG family.</text>
</comment>
<feature type="transmembrane region" description="Helical" evidence="8">
    <location>
        <begin position="59"/>
        <end position="83"/>
    </location>
</feature>
<accession>A0A3E4JMH8</accession>
<dbReference type="SUPFAM" id="SSF52540">
    <property type="entry name" value="P-loop containing nucleoside triphosphate hydrolases"/>
    <property type="match status" value="1"/>
</dbReference>
<dbReference type="NCBIfam" id="NF041326">
    <property type="entry name" value="Bacteroid_MobC"/>
    <property type="match status" value="1"/>
</dbReference>
<reference evidence="12 13" key="1">
    <citation type="submission" date="2018-08" db="EMBL/GenBank/DDBJ databases">
        <title>A genome reference for cultivated species of the human gut microbiota.</title>
        <authorList>
            <person name="Zou Y."/>
            <person name="Xue W."/>
            <person name="Luo G."/>
        </authorList>
    </citation>
    <scope>NUCLEOTIDE SEQUENCE [LARGE SCALE GENOMIC DNA]</scope>
    <source>
        <strain evidence="11 13">AM30-40</strain>
        <strain evidence="10 12">TM05-16</strain>
    </source>
</reference>
<dbReference type="EMBL" id="QSJM01000034">
    <property type="protein sequence ID" value="RHD79183.1"/>
    <property type="molecule type" value="Genomic_DNA"/>
</dbReference>
<proteinExistence type="inferred from homology"/>
<dbReference type="Pfam" id="PF02534">
    <property type="entry name" value="T4SS-DNA_transf"/>
    <property type="match status" value="1"/>
</dbReference>
<dbReference type="Gene3D" id="3.40.50.300">
    <property type="entry name" value="P-loop containing nucleotide triphosphate hydrolases"/>
    <property type="match status" value="2"/>
</dbReference>
<keyword evidence="3" id="KW-1003">Cell membrane</keyword>
<evidence type="ECO:0000313" key="11">
    <source>
        <dbReference type="EMBL" id="RHD79183.1"/>
    </source>
</evidence>
<gene>
    <name evidence="11" type="ORF">DW783_12195</name>
    <name evidence="10" type="ORF">DXD46_09825</name>
</gene>
<dbReference type="Proteomes" id="UP000283429">
    <property type="component" value="Unassembled WGS sequence"/>
</dbReference>
<comment type="caution">
    <text evidence="10">The sequence shown here is derived from an EMBL/GenBank/DDBJ whole genome shotgun (WGS) entry which is preliminary data.</text>
</comment>
<feature type="domain" description="YWFCY" evidence="9">
    <location>
        <begin position="5"/>
        <end position="147"/>
    </location>
</feature>